<reference evidence="2 3" key="1">
    <citation type="journal article" date="2023" name="Microb. Genom.">
        <title>Mesoterricola silvestris gen. nov., sp. nov., Mesoterricola sediminis sp. nov., Geothrix oryzae sp. nov., Geothrix edaphica sp. nov., Geothrix rubra sp. nov., and Geothrix limicola sp. nov., six novel members of Acidobacteriota isolated from soils.</title>
        <authorList>
            <person name="Weisberg A.J."/>
            <person name="Pearce E."/>
            <person name="Kramer C.G."/>
            <person name="Chang J.H."/>
            <person name="Clarke C.R."/>
        </authorList>
    </citation>
    <scope>NUCLEOTIDE SEQUENCE [LARGE SCALE GENOMIC DNA]</scope>
    <source>
        <strain evidence="2 3">ID09-01A</strain>
    </source>
</reference>
<evidence type="ECO:0000313" key="3">
    <source>
        <dbReference type="Proteomes" id="UP001271274"/>
    </source>
</evidence>
<feature type="compositionally biased region" description="Basic and acidic residues" evidence="1">
    <location>
        <begin position="103"/>
        <end position="117"/>
    </location>
</feature>
<dbReference type="RefSeq" id="WP_060890495.1">
    <property type="nucleotide sequence ID" value="NZ_JARAUR010000057.1"/>
</dbReference>
<gene>
    <name evidence="2" type="ORF">PV662_03785</name>
</gene>
<accession>A0ABU4N784</accession>
<sequence length="142" mass="15719">MRVGLSRPEWEKRPQSVLRLALGDGARLDRLTPSAPVSLVRRADGLPAFAPARSHGERSRLRIRRGSRIYFRETVRVKGEAWPERGETWLSAADWEPMPLADGPREPAEAEVSRDREGSPGMVVIAFGHAATSVHDRLGCDG</sequence>
<organism evidence="2 3">
    <name type="scientific">Streptomyces europaeiscabiei</name>
    <dbReference type="NCBI Taxonomy" id="146819"/>
    <lineage>
        <taxon>Bacteria</taxon>
        <taxon>Bacillati</taxon>
        <taxon>Actinomycetota</taxon>
        <taxon>Actinomycetes</taxon>
        <taxon>Kitasatosporales</taxon>
        <taxon>Streptomycetaceae</taxon>
        <taxon>Streptomyces</taxon>
    </lineage>
</organism>
<dbReference type="Proteomes" id="UP001271274">
    <property type="component" value="Unassembled WGS sequence"/>
</dbReference>
<evidence type="ECO:0000256" key="1">
    <source>
        <dbReference type="SAM" id="MobiDB-lite"/>
    </source>
</evidence>
<evidence type="ECO:0000313" key="2">
    <source>
        <dbReference type="EMBL" id="MDX3698890.1"/>
    </source>
</evidence>
<feature type="region of interest" description="Disordered" evidence="1">
    <location>
        <begin position="93"/>
        <end position="117"/>
    </location>
</feature>
<dbReference type="EMBL" id="JARAYU010000001">
    <property type="protein sequence ID" value="MDX3698890.1"/>
    <property type="molecule type" value="Genomic_DNA"/>
</dbReference>
<keyword evidence="3" id="KW-1185">Reference proteome</keyword>
<name>A0ABU4N784_9ACTN</name>
<protein>
    <submittedName>
        <fullName evidence="2">Uncharacterized protein</fullName>
    </submittedName>
</protein>
<comment type="caution">
    <text evidence="2">The sequence shown here is derived from an EMBL/GenBank/DDBJ whole genome shotgun (WGS) entry which is preliminary data.</text>
</comment>
<proteinExistence type="predicted"/>